<feature type="domain" description="DUF547" evidence="1">
    <location>
        <begin position="2"/>
        <end position="109"/>
    </location>
</feature>
<reference evidence="2 3" key="1">
    <citation type="submission" date="2014-03" db="EMBL/GenBank/DDBJ databases">
        <title>Draft genome of the hookworm Oesophagostomum dentatum.</title>
        <authorList>
            <person name="Mitreva M."/>
        </authorList>
    </citation>
    <scope>NUCLEOTIDE SEQUENCE [LARGE SCALE GENOMIC DNA]</scope>
    <source>
        <strain evidence="2 3">OD-Hann</strain>
    </source>
</reference>
<dbReference type="InterPro" id="IPR006869">
    <property type="entry name" value="DUF547"/>
</dbReference>
<keyword evidence="3" id="KW-1185">Reference proteome</keyword>
<evidence type="ECO:0000313" key="3">
    <source>
        <dbReference type="Proteomes" id="UP000053660"/>
    </source>
</evidence>
<name>A0A0B1SQH9_OESDE</name>
<dbReference type="AlphaFoldDB" id="A0A0B1SQH9"/>
<evidence type="ECO:0000259" key="1">
    <source>
        <dbReference type="Pfam" id="PF04784"/>
    </source>
</evidence>
<gene>
    <name evidence="2" type="ORF">OESDEN_12652</name>
</gene>
<sequence>MMWIHATSIHGPPRNIWERRKLMNCSYYYISSHKYALHSILDGVLRSNRKGLGTLWKPFGKQDARLSLILPTCEPLIHFALNTGTRSTPPIRAYNCETVHDELRDNARKALESDDLLNVDIKNNAVYLGKLFKWYANDFGSTAAKALEWILRLMERSESEKRQNLEDLLHSSRYEVQYIPHDWTFNGQMCDKI</sequence>
<organism evidence="2 3">
    <name type="scientific">Oesophagostomum dentatum</name>
    <name type="common">Nodular worm</name>
    <dbReference type="NCBI Taxonomy" id="61180"/>
    <lineage>
        <taxon>Eukaryota</taxon>
        <taxon>Metazoa</taxon>
        <taxon>Ecdysozoa</taxon>
        <taxon>Nematoda</taxon>
        <taxon>Chromadorea</taxon>
        <taxon>Rhabditida</taxon>
        <taxon>Rhabditina</taxon>
        <taxon>Rhabditomorpha</taxon>
        <taxon>Strongyloidea</taxon>
        <taxon>Strongylidae</taxon>
        <taxon>Oesophagostomum</taxon>
    </lineage>
</organism>
<proteinExistence type="predicted"/>
<protein>
    <recommendedName>
        <fullName evidence="1">DUF547 domain-containing protein</fullName>
    </recommendedName>
</protein>
<dbReference type="Pfam" id="PF04784">
    <property type="entry name" value="DUF547"/>
    <property type="match status" value="1"/>
</dbReference>
<accession>A0A0B1SQH9</accession>
<dbReference type="EMBL" id="KN557453">
    <property type="protein sequence ID" value="KHJ87573.1"/>
    <property type="molecule type" value="Genomic_DNA"/>
</dbReference>
<dbReference type="Proteomes" id="UP000053660">
    <property type="component" value="Unassembled WGS sequence"/>
</dbReference>
<dbReference type="PANTHER" id="PTHR46361:SF5">
    <property type="entry name" value="DEP DOMAIN-CONTAINING PROTEIN"/>
    <property type="match status" value="1"/>
</dbReference>
<evidence type="ECO:0000313" key="2">
    <source>
        <dbReference type="EMBL" id="KHJ87573.1"/>
    </source>
</evidence>
<dbReference type="PANTHER" id="PTHR46361">
    <property type="entry name" value="ELECTRON CARRIER/ PROTEIN DISULFIDE OXIDOREDUCTASE"/>
    <property type="match status" value="1"/>
</dbReference>
<dbReference type="OrthoDB" id="418495at2759"/>